<gene>
    <name evidence="8" type="ORF">PPERSA_12872</name>
</gene>
<dbReference type="AlphaFoldDB" id="A0A0V0Q846"/>
<dbReference type="PANTHER" id="PTHR11567">
    <property type="entry name" value="ACID PHOSPHATASE-RELATED"/>
    <property type="match status" value="1"/>
</dbReference>
<evidence type="ECO:0000313" key="8">
    <source>
        <dbReference type="EMBL" id="KRW98393.1"/>
    </source>
</evidence>
<dbReference type="EMBL" id="LDAU01000251">
    <property type="protein sequence ID" value="KRW98393.1"/>
    <property type="molecule type" value="Genomic_DNA"/>
</dbReference>
<dbReference type="Proteomes" id="UP000054937">
    <property type="component" value="Unassembled WGS sequence"/>
</dbReference>
<dbReference type="InterPro" id="IPR033379">
    <property type="entry name" value="Acid_Pase_AS"/>
</dbReference>
<evidence type="ECO:0000256" key="4">
    <source>
        <dbReference type="ARBA" id="ARBA00022801"/>
    </source>
</evidence>
<evidence type="ECO:0000256" key="1">
    <source>
        <dbReference type="ARBA" id="ARBA00000032"/>
    </source>
</evidence>
<name>A0A0V0Q846_PSEPJ</name>
<keyword evidence="4" id="KW-0378">Hydrolase</keyword>
<organism evidence="8 9">
    <name type="scientific">Pseudocohnilembus persalinus</name>
    <name type="common">Ciliate</name>
    <dbReference type="NCBI Taxonomy" id="266149"/>
    <lineage>
        <taxon>Eukaryota</taxon>
        <taxon>Sar</taxon>
        <taxon>Alveolata</taxon>
        <taxon>Ciliophora</taxon>
        <taxon>Intramacronucleata</taxon>
        <taxon>Oligohymenophorea</taxon>
        <taxon>Scuticociliatia</taxon>
        <taxon>Philasterida</taxon>
        <taxon>Pseudocohnilembidae</taxon>
        <taxon>Pseudocohnilembus</taxon>
    </lineage>
</organism>
<dbReference type="InParanoid" id="A0A0V0Q846"/>
<feature type="signal peptide" evidence="7">
    <location>
        <begin position="1"/>
        <end position="20"/>
    </location>
</feature>
<keyword evidence="5" id="KW-1015">Disulfide bond</keyword>
<evidence type="ECO:0000256" key="5">
    <source>
        <dbReference type="ARBA" id="ARBA00023157"/>
    </source>
</evidence>
<dbReference type="InterPro" id="IPR050645">
    <property type="entry name" value="Histidine_acid_phosphatase"/>
</dbReference>
<evidence type="ECO:0008006" key="10">
    <source>
        <dbReference type="Google" id="ProtNLM"/>
    </source>
</evidence>
<proteinExistence type="inferred from homology"/>
<keyword evidence="6" id="KW-0325">Glycoprotein</keyword>
<dbReference type="Gene3D" id="3.40.50.1240">
    <property type="entry name" value="Phosphoglycerate mutase-like"/>
    <property type="match status" value="1"/>
</dbReference>
<sequence>MKMKQTALILIFCLFLGCFCEKKLVFMSEVSRHGARAPMYDNLNYNEWELQNSDLTQVGMRQHYLLGRQFHKYYIEEKGLLSVPFDYNQVLVKTTSTARTQKSAQAQMMGWFFEKGQNIQSWIQFNDETSLPPQYVENGKEIYEEIGQSNLPNSFQPIPTYSSPENYLNVALEPAAGCKRIGELKARNNYTPQTKQFIEYLEENGVLERFREVFGLPDNTDITIKLIGEYYDTIYCNLFQQLGLPEGVTEEDWDWIQFIYNYQQLYLNYGNELNLKLQSTAFFRELLNQARKTIYLEDKVKFMFYSASDNNVNTINLALNITTFSTNIEEWKENQLRYSNVPFASTVIFEFYEEDYEIYVLFKYNGKAYNICNVENEDYMCTFQQFEKLVSKYIMGINEWIQECRDI</sequence>
<reference evidence="8 9" key="1">
    <citation type="journal article" date="2015" name="Sci. Rep.">
        <title>Genome of the facultative scuticociliatosis pathogen Pseudocohnilembus persalinus provides insight into its virulence through horizontal gene transfer.</title>
        <authorList>
            <person name="Xiong J."/>
            <person name="Wang G."/>
            <person name="Cheng J."/>
            <person name="Tian M."/>
            <person name="Pan X."/>
            <person name="Warren A."/>
            <person name="Jiang C."/>
            <person name="Yuan D."/>
            <person name="Miao W."/>
        </authorList>
    </citation>
    <scope>NUCLEOTIDE SEQUENCE [LARGE SCALE GENOMIC DNA]</scope>
    <source>
        <strain evidence="8">36N120E</strain>
    </source>
</reference>
<dbReference type="InterPro" id="IPR029033">
    <property type="entry name" value="His_PPase_superfam"/>
</dbReference>
<evidence type="ECO:0000313" key="9">
    <source>
        <dbReference type="Proteomes" id="UP000054937"/>
    </source>
</evidence>
<evidence type="ECO:0000256" key="3">
    <source>
        <dbReference type="ARBA" id="ARBA00022729"/>
    </source>
</evidence>
<accession>A0A0V0Q846</accession>
<dbReference type="SUPFAM" id="SSF53254">
    <property type="entry name" value="Phosphoglycerate mutase-like"/>
    <property type="match status" value="1"/>
</dbReference>
<protein>
    <recommendedName>
        <fullName evidence="10">Histidine phosphatase superfamily, clade-2</fullName>
    </recommendedName>
</protein>
<dbReference type="PROSITE" id="PS00616">
    <property type="entry name" value="HIS_ACID_PHOSPHAT_1"/>
    <property type="match status" value="1"/>
</dbReference>
<dbReference type="GO" id="GO:0003993">
    <property type="term" value="F:acid phosphatase activity"/>
    <property type="evidence" value="ECO:0007669"/>
    <property type="project" value="UniProtKB-EC"/>
</dbReference>
<dbReference type="PROSITE" id="PS51257">
    <property type="entry name" value="PROKAR_LIPOPROTEIN"/>
    <property type="match status" value="1"/>
</dbReference>
<feature type="chain" id="PRO_5006867352" description="Histidine phosphatase superfamily, clade-2" evidence="7">
    <location>
        <begin position="21"/>
        <end position="407"/>
    </location>
</feature>
<evidence type="ECO:0000256" key="7">
    <source>
        <dbReference type="SAM" id="SignalP"/>
    </source>
</evidence>
<dbReference type="Pfam" id="PF00328">
    <property type="entry name" value="His_Phos_2"/>
    <property type="match status" value="1"/>
</dbReference>
<keyword evidence="9" id="KW-1185">Reference proteome</keyword>
<keyword evidence="3 7" id="KW-0732">Signal</keyword>
<dbReference type="InterPro" id="IPR000560">
    <property type="entry name" value="His_Pase_clade-2"/>
</dbReference>
<dbReference type="PANTHER" id="PTHR11567:SF211">
    <property type="entry name" value="PROSTATIC ACID PHOSPHATASE"/>
    <property type="match status" value="1"/>
</dbReference>
<dbReference type="OMA" id="ICNVENE"/>
<comment type="similarity">
    <text evidence="2">Belongs to the histidine acid phosphatase family.</text>
</comment>
<evidence type="ECO:0000256" key="2">
    <source>
        <dbReference type="ARBA" id="ARBA00005375"/>
    </source>
</evidence>
<comment type="caution">
    <text evidence="8">The sequence shown here is derived from an EMBL/GenBank/DDBJ whole genome shotgun (WGS) entry which is preliminary data.</text>
</comment>
<dbReference type="CDD" id="cd07061">
    <property type="entry name" value="HP_HAP_like"/>
    <property type="match status" value="1"/>
</dbReference>
<evidence type="ECO:0000256" key="6">
    <source>
        <dbReference type="ARBA" id="ARBA00023180"/>
    </source>
</evidence>
<comment type="catalytic activity">
    <reaction evidence="1">
        <text>a phosphate monoester + H2O = an alcohol + phosphate</text>
        <dbReference type="Rhea" id="RHEA:15017"/>
        <dbReference type="ChEBI" id="CHEBI:15377"/>
        <dbReference type="ChEBI" id="CHEBI:30879"/>
        <dbReference type="ChEBI" id="CHEBI:43474"/>
        <dbReference type="ChEBI" id="CHEBI:67140"/>
        <dbReference type="EC" id="3.1.3.2"/>
    </reaction>
</comment>
<dbReference type="OrthoDB" id="299201at2759"/>